<accession>A0ABT5IER0</accession>
<comment type="caution">
    <text evidence="1">The sequence shown here is derived from an EMBL/GenBank/DDBJ whole genome shotgun (WGS) entry which is preliminary data.</text>
</comment>
<dbReference type="Pfam" id="PF12261">
    <property type="entry name" value="T_hemolysin"/>
    <property type="match status" value="1"/>
</dbReference>
<dbReference type="Proteomes" id="UP001216595">
    <property type="component" value="Unassembled WGS sequence"/>
</dbReference>
<name>A0ABT5IER0_9CAUL</name>
<evidence type="ECO:0000313" key="2">
    <source>
        <dbReference type="Proteomes" id="UP001216595"/>
    </source>
</evidence>
<organism evidence="1 2">
    <name type="scientific">Asticcacaulis currens</name>
    <dbReference type="NCBI Taxonomy" id="2984210"/>
    <lineage>
        <taxon>Bacteria</taxon>
        <taxon>Pseudomonadati</taxon>
        <taxon>Pseudomonadota</taxon>
        <taxon>Alphaproteobacteria</taxon>
        <taxon>Caulobacterales</taxon>
        <taxon>Caulobacteraceae</taxon>
        <taxon>Asticcacaulis</taxon>
    </lineage>
</organism>
<reference evidence="1 2" key="1">
    <citation type="submission" date="2023-01" db="EMBL/GenBank/DDBJ databases">
        <title>Novel species of the genus Asticcacaulis isolated from rivers.</title>
        <authorList>
            <person name="Lu H."/>
        </authorList>
    </citation>
    <scope>NUCLEOTIDE SEQUENCE [LARGE SCALE GENOMIC DNA]</scope>
    <source>
        <strain evidence="1 2">DXS10W</strain>
    </source>
</reference>
<dbReference type="InterPro" id="IPR022050">
    <property type="entry name" value="T_hemolysin"/>
</dbReference>
<sequence>MTAHLPNPVPMPFAPQSVLARAETADARSDSHIITLCTAFHPERLRAEAFVEAAFAKAYDGIIRHHYPILMSVRDRSDTILAVAGFRFAALEPLFLEAYLDRSVEATLAQHEQSAVRRHQIAEIGNLAASDQAQARGAAIFLFKALSEHLASKGLTYAVATATAPLRRLFSRVAFEISEIAQAHPERLNNAADWGRYYDHDPRVLFGRISRCAAPLKEVRLPDLYARLHMAATRKGE</sequence>
<dbReference type="Gene3D" id="3.40.630.30">
    <property type="match status" value="1"/>
</dbReference>
<dbReference type="RefSeq" id="WP_272741057.1">
    <property type="nucleotide sequence ID" value="NZ_JAQQKW010000004.1"/>
</dbReference>
<gene>
    <name evidence="1" type="ORF">PQU94_08630</name>
</gene>
<evidence type="ECO:0000313" key="1">
    <source>
        <dbReference type="EMBL" id="MDC7694345.1"/>
    </source>
</evidence>
<keyword evidence="2" id="KW-1185">Reference proteome</keyword>
<protein>
    <submittedName>
        <fullName evidence="1">Thermostable hemolysin</fullName>
    </submittedName>
</protein>
<dbReference type="InterPro" id="IPR016181">
    <property type="entry name" value="Acyl_CoA_acyltransferase"/>
</dbReference>
<dbReference type="SUPFAM" id="SSF55729">
    <property type="entry name" value="Acyl-CoA N-acyltransferases (Nat)"/>
    <property type="match status" value="1"/>
</dbReference>
<dbReference type="EMBL" id="JAQQKW010000004">
    <property type="protein sequence ID" value="MDC7694345.1"/>
    <property type="molecule type" value="Genomic_DNA"/>
</dbReference>
<proteinExistence type="predicted"/>